<sequence>MRPTMLVDPTLDAEISREEVFGPVVVIVGFTDEQEVVAQANKTKFGFSGAVFIQDINCAVRIASAISSGKVGINCCSVLDTSVPFGGYRQSGLGRELGQDALAEYTQTKTIMIKWVHRFISLMWPDSSDTVFPSMTY</sequence>
<dbReference type="PANTHER" id="PTHR11699">
    <property type="entry name" value="ALDEHYDE DEHYDROGENASE-RELATED"/>
    <property type="match status" value="1"/>
</dbReference>
<comment type="caution">
    <text evidence="5">The sequence shown here is derived from an EMBL/GenBank/DDBJ whole genome shotgun (WGS) entry which is preliminary data.</text>
</comment>
<organism evidence="5 6">
    <name type="scientific">Penicillium egyptiacum</name>
    <dbReference type="NCBI Taxonomy" id="1303716"/>
    <lineage>
        <taxon>Eukaryota</taxon>
        <taxon>Fungi</taxon>
        <taxon>Dikarya</taxon>
        <taxon>Ascomycota</taxon>
        <taxon>Pezizomycotina</taxon>
        <taxon>Eurotiomycetes</taxon>
        <taxon>Eurotiomycetidae</taxon>
        <taxon>Eurotiales</taxon>
        <taxon>Aspergillaceae</taxon>
        <taxon>Penicillium</taxon>
    </lineage>
</organism>
<dbReference type="EMBL" id="CAJVRC010000903">
    <property type="protein sequence ID" value="CAG8909669.1"/>
    <property type="molecule type" value="Genomic_DNA"/>
</dbReference>
<evidence type="ECO:0000259" key="4">
    <source>
        <dbReference type="Pfam" id="PF00171"/>
    </source>
</evidence>
<evidence type="ECO:0000256" key="3">
    <source>
        <dbReference type="ARBA" id="ARBA00049194"/>
    </source>
</evidence>
<evidence type="ECO:0000256" key="2">
    <source>
        <dbReference type="ARBA" id="ARBA00024226"/>
    </source>
</evidence>
<reference evidence="5" key="1">
    <citation type="submission" date="2021-07" db="EMBL/GenBank/DDBJ databases">
        <authorList>
            <person name="Branca A.L. A."/>
        </authorList>
    </citation>
    <scope>NUCLEOTIDE SEQUENCE</scope>
</reference>
<dbReference type="FunFam" id="3.40.605.10:FF:000026">
    <property type="entry name" value="Aldehyde dehydrogenase, putative"/>
    <property type="match status" value="1"/>
</dbReference>
<dbReference type="AlphaFoldDB" id="A0A9W4KQW8"/>
<dbReference type="GO" id="GO:0046394">
    <property type="term" value="P:carboxylic acid biosynthetic process"/>
    <property type="evidence" value="ECO:0007669"/>
    <property type="project" value="UniProtKB-ARBA"/>
</dbReference>
<dbReference type="SUPFAM" id="SSF53720">
    <property type="entry name" value="ALDH-like"/>
    <property type="match status" value="1"/>
</dbReference>
<dbReference type="Gene3D" id="3.40.309.10">
    <property type="entry name" value="Aldehyde Dehydrogenase, Chain A, domain 2"/>
    <property type="match status" value="1"/>
</dbReference>
<dbReference type="InterPro" id="IPR016162">
    <property type="entry name" value="Ald_DH_N"/>
</dbReference>
<accession>A0A9W4KQW8</accession>
<keyword evidence="6" id="KW-1185">Reference proteome</keyword>
<name>A0A9W4KQW8_9EURO</name>
<dbReference type="GO" id="GO:0004029">
    <property type="term" value="F:aldehyde dehydrogenase (NAD+) activity"/>
    <property type="evidence" value="ECO:0007669"/>
    <property type="project" value="UniProtKB-EC"/>
</dbReference>
<dbReference type="Proteomes" id="UP001154252">
    <property type="component" value="Unassembled WGS sequence"/>
</dbReference>
<dbReference type="EC" id="1.2.1.3" evidence="2"/>
<dbReference type="InterPro" id="IPR016161">
    <property type="entry name" value="Ald_DH/histidinol_DH"/>
</dbReference>
<evidence type="ECO:0000256" key="1">
    <source>
        <dbReference type="ARBA" id="ARBA00009986"/>
    </source>
</evidence>
<proteinExistence type="inferred from homology"/>
<dbReference type="InterPro" id="IPR015590">
    <property type="entry name" value="Aldehyde_DH_dom"/>
</dbReference>
<dbReference type="InterPro" id="IPR016163">
    <property type="entry name" value="Ald_DH_C"/>
</dbReference>
<dbReference type="Pfam" id="PF00171">
    <property type="entry name" value="Aldedh"/>
    <property type="match status" value="1"/>
</dbReference>
<comment type="catalytic activity">
    <reaction evidence="3">
        <text>an aldehyde + NAD(+) + H2O = a carboxylate + NADH + 2 H(+)</text>
        <dbReference type="Rhea" id="RHEA:16185"/>
        <dbReference type="ChEBI" id="CHEBI:15377"/>
        <dbReference type="ChEBI" id="CHEBI:15378"/>
        <dbReference type="ChEBI" id="CHEBI:17478"/>
        <dbReference type="ChEBI" id="CHEBI:29067"/>
        <dbReference type="ChEBI" id="CHEBI:57540"/>
        <dbReference type="ChEBI" id="CHEBI:57945"/>
        <dbReference type="EC" id="1.2.1.3"/>
    </reaction>
</comment>
<protein>
    <recommendedName>
        <fullName evidence="2">aldehyde dehydrogenase (NAD(+))</fullName>
        <ecNumber evidence="2">1.2.1.3</ecNumber>
    </recommendedName>
</protein>
<dbReference type="OrthoDB" id="310895at2759"/>
<evidence type="ECO:0000313" key="5">
    <source>
        <dbReference type="EMBL" id="CAG8909669.1"/>
    </source>
</evidence>
<dbReference type="Gene3D" id="3.40.605.10">
    <property type="entry name" value="Aldehyde Dehydrogenase, Chain A, domain 1"/>
    <property type="match status" value="1"/>
</dbReference>
<evidence type="ECO:0000313" key="6">
    <source>
        <dbReference type="Proteomes" id="UP001154252"/>
    </source>
</evidence>
<feature type="domain" description="Aldehyde dehydrogenase" evidence="4">
    <location>
        <begin position="1"/>
        <end position="111"/>
    </location>
</feature>
<comment type="similarity">
    <text evidence="1">Belongs to the aldehyde dehydrogenase family.</text>
</comment>
<gene>
    <name evidence="5" type="ORF">PEGY_LOCUS10465</name>
</gene>